<dbReference type="NCBIfam" id="TIGR01141">
    <property type="entry name" value="hisC"/>
    <property type="match status" value="1"/>
</dbReference>
<evidence type="ECO:0000256" key="1">
    <source>
        <dbReference type="ARBA" id="ARBA00001933"/>
    </source>
</evidence>
<evidence type="ECO:0000256" key="5">
    <source>
        <dbReference type="ARBA" id="ARBA00022898"/>
    </source>
</evidence>
<feature type="domain" description="Aminotransferase class I/classII large" evidence="8">
    <location>
        <begin position="31"/>
        <end position="354"/>
    </location>
</feature>
<dbReference type="HAMAP" id="MF_01023">
    <property type="entry name" value="HisC_aminotrans_2"/>
    <property type="match status" value="1"/>
</dbReference>
<reference evidence="9" key="1">
    <citation type="submission" date="2018-06" db="EMBL/GenBank/DDBJ databases">
        <authorList>
            <person name="Zhirakovskaya E."/>
        </authorList>
    </citation>
    <scope>NUCLEOTIDE SEQUENCE</scope>
</reference>
<gene>
    <name evidence="9" type="ORF">MNBD_GAMMA07-31</name>
</gene>
<keyword evidence="5" id="KW-0663">Pyridoxal phosphate</keyword>
<comment type="cofactor">
    <cofactor evidence="1">
        <name>pyridoxal 5'-phosphate</name>
        <dbReference type="ChEBI" id="CHEBI:597326"/>
    </cofactor>
</comment>
<dbReference type="InterPro" id="IPR005861">
    <property type="entry name" value="HisP_aminotrans"/>
</dbReference>
<keyword evidence="2 9" id="KW-0032">Aminotransferase</keyword>
<dbReference type="GO" id="GO:0030170">
    <property type="term" value="F:pyridoxal phosphate binding"/>
    <property type="evidence" value="ECO:0007669"/>
    <property type="project" value="InterPro"/>
</dbReference>
<dbReference type="GO" id="GO:0004400">
    <property type="term" value="F:histidinol-phosphate transaminase activity"/>
    <property type="evidence" value="ECO:0007669"/>
    <property type="project" value="UniProtKB-EC"/>
</dbReference>
<dbReference type="Gene3D" id="3.90.1150.10">
    <property type="entry name" value="Aspartate Aminotransferase, domain 1"/>
    <property type="match status" value="1"/>
</dbReference>
<evidence type="ECO:0000256" key="6">
    <source>
        <dbReference type="ARBA" id="ARBA00023102"/>
    </source>
</evidence>
<keyword evidence="6" id="KW-0368">Histidine biosynthesis</keyword>
<evidence type="ECO:0000256" key="4">
    <source>
        <dbReference type="ARBA" id="ARBA00022679"/>
    </source>
</evidence>
<keyword evidence="3" id="KW-0028">Amino-acid biosynthesis</keyword>
<dbReference type="InterPro" id="IPR004839">
    <property type="entry name" value="Aminotransferase_I/II_large"/>
</dbReference>
<evidence type="ECO:0000256" key="7">
    <source>
        <dbReference type="ARBA" id="ARBA00029440"/>
    </source>
</evidence>
<dbReference type="EC" id="2.6.1.9" evidence="9"/>
<evidence type="ECO:0000256" key="2">
    <source>
        <dbReference type="ARBA" id="ARBA00022576"/>
    </source>
</evidence>
<dbReference type="GO" id="GO:0000105">
    <property type="term" value="P:L-histidine biosynthetic process"/>
    <property type="evidence" value="ECO:0007669"/>
    <property type="project" value="UniProtKB-KW"/>
</dbReference>
<proteinExistence type="inferred from homology"/>
<organism evidence="9">
    <name type="scientific">hydrothermal vent metagenome</name>
    <dbReference type="NCBI Taxonomy" id="652676"/>
    <lineage>
        <taxon>unclassified sequences</taxon>
        <taxon>metagenomes</taxon>
        <taxon>ecological metagenomes</taxon>
    </lineage>
</organism>
<dbReference type="Gene3D" id="3.40.640.10">
    <property type="entry name" value="Type I PLP-dependent aspartate aminotransferase-like (Major domain)"/>
    <property type="match status" value="1"/>
</dbReference>
<evidence type="ECO:0000313" key="9">
    <source>
        <dbReference type="EMBL" id="VAW57087.1"/>
    </source>
</evidence>
<dbReference type="AlphaFoldDB" id="A0A3B0X2F0"/>
<name>A0A3B0X2F0_9ZZZZ</name>
<dbReference type="Pfam" id="PF00155">
    <property type="entry name" value="Aminotran_1_2"/>
    <property type="match status" value="1"/>
</dbReference>
<dbReference type="InterPro" id="IPR015424">
    <property type="entry name" value="PyrdxlP-dep_Trfase"/>
</dbReference>
<sequence length="365" mass="40689">MTVSKLNLNRSNLIRPEIQTINAYHVPDSEGMIKLDAMENPYAMPEEIMDEWLVLIKQAEINRYPDPSASKLSVVLKQYTGVPFGNSMILGNGSDELIQIMAMAVTQPGRKILAPEPGFVMYNMISTFTGLDYIGVPLKDDFALDMPAMLEAIQTHQPVLIFLAYPNNPTGNLFLVSEIEQILNVAEGLVVVDEAYHPFACVSFMPRLGEFDNLLVMRTVSKMGLAGLRLGLLAGPDKWISEFDKIRLPYNINSLTQVTAEFALTHAQVFEQQAKIIRKQRAWLFDELTKFAQFQVFPSRANFILLRVLQGDASQIFECLKRHGILIKNSHSAGGVLTQCLRITVGLPEENKALIATLKGCISST</sequence>
<dbReference type="InterPro" id="IPR015421">
    <property type="entry name" value="PyrdxlP-dep_Trfase_major"/>
</dbReference>
<dbReference type="CDD" id="cd00609">
    <property type="entry name" value="AAT_like"/>
    <property type="match status" value="1"/>
</dbReference>
<accession>A0A3B0X2F0</accession>
<dbReference type="EMBL" id="UOFF01000333">
    <property type="protein sequence ID" value="VAW57087.1"/>
    <property type="molecule type" value="Genomic_DNA"/>
</dbReference>
<keyword evidence="4 9" id="KW-0808">Transferase</keyword>
<evidence type="ECO:0000256" key="3">
    <source>
        <dbReference type="ARBA" id="ARBA00022605"/>
    </source>
</evidence>
<comment type="pathway">
    <text evidence="7">Amino-acid biosynthesis.</text>
</comment>
<dbReference type="PANTHER" id="PTHR42885:SF2">
    <property type="entry name" value="HISTIDINOL-PHOSPHATE AMINOTRANSFERASE"/>
    <property type="match status" value="1"/>
</dbReference>
<dbReference type="PANTHER" id="PTHR42885">
    <property type="entry name" value="HISTIDINOL-PHOSPHATE AMINOTRANSFERASE-RELATED"/>
    <property type="match status" value="1"/>
</dbReference>
<dbReference type="InterPro" id="IPR015422">
    <property type="entry name" value="PyrdxlP-dep_Trfase_small"/>
</dbReference>
<protein>
    <submittedName>
        <fullName evidence="9">Histidinol-phosphate aminotransferase</fullName>
        <ecNumber evidence="9">2.6.1.9</ecNumber>
    </submittedName>
</protein>
<evidence type="ECO:0000259" key="8">
    <source>
        <dbReference type="Pfam" id="PF00155"/>
    </source>
</evidence>
<dbReference type="SUPFAM" id="SSF53383">
    <property type="entry name" value="PLP-dependent transferases"/>
    <property type="match status" value="1"/>
</dbReference>